<keyword evidence="4" id="KW-0694">RNA-binding</keyword>
<dbReference type="EC" id="2.1.1.176" evidence="6"/>
<evidence type="ECO:0000256" key="2">
    <source>
        <dbReference type="ARBA" id="ARBA00022679"/>
    </source>
</evidence>
<feature type="domain" description="SAM-dependent MTase RsmB/NOP-type" evidence="5">
    <location>
        <begin position="1"/>
        <end position="158"/>
    </location>
</feature>
<dbReference type="InterPro" id="IPR023267">
    <property type="entry name" value="RCMT"/>
</dbReference>
<accession>A0A645AQ18</accession>
<comment type="caution">
    <text evidence="6">The sequence shown here is derived from an EMBL/GenBank/DDBJ whole genome shotgun (WGS) entry which is preliminary data.</text>
</comment>
<dbReference type="GO" id="GO:0008173">
    <property type="term" value="F:RNA methyltransferase activity"/>
    <property type="evidence" value="ECO:0007669"/>
    <property type="project" value="InterPro"/>
</dbReference>
<dbReference type="Pfam" id="PF01189">
    <property type="entry name" value="Methyltr_RsmB-F"/>
    <property type="match status" value="1"/>
</dbReference>
<dbReference type="SUPFAM" id="SSF53335">
    <property type="entry name" value="S-adenosyl-L-methionine-dependent methyltransferases"/>
    <property type="match status" value="1"/>
</dbReference>
<proteinExistence type="predicted"/>
<dbReference type="PANTHER" id="PTHR22807">
    <property type="entry name" value="NOP2 YEAST -RELATED NOL1/NOP2/FMU SUN DOMAIN-CONTAINING"/>
    <property type="match status" value="1"/>
</dbReference>
<evidence type="ECO:0000259" key="5">
    <source>
        <dbReference type="PROSITE" id="PS51686"/>
    </source>
</evidence>
<keyword evidence="3" id="KW-0949">S-adenosyl-L-methionine</keyword>
<evidence type="ECO:0000313" key="6">
    <source>
        <dbReference type="EMBL" id="MPM55200.1"/>
    </source>
</evidence>
<name>A0A645AQ18_9ZZZZ</name>
<dbReference type="PRINTS" id="PR02008">
    <property type="entry name" value="RCMTFAMILY"/>
</dbReference>
<dbReference type="InterPro" id="IPR001678">
    <property type="entry name" value="MeTrfase_RsmB-F_NOP2_dom"/>
</dbReference>
<sequence length="158" mass="17426">MENTGAIYSFDIHSSKLPLITKSAERLGITNITARENDARFPAAELVGKADTVICDVPCSGFGVIAKKPEIRYKPLSDLASLPDLQFEILAKSSMYCEPGGKIMYSTCTLNPNENERVSERFLSSAPQFARISGNAGTTVFPDAFHDGFYYDIFIRKD</sequence>
<dbReference type="GO" id="GO:0003723">
    <property type="term" value="F:RNA binding"/>
    <property type="evidence" value="ECO:0007669"/>
    <property type="project" value="UniProtKB-KW"/>
</dbReference>
<dbReference type="PANTHER" id="PTHR22807:SF53">
    <property type="entry name" value="RIBOSOMAL RNA SMALL SUBUNIT METHYLTRANSFERASE B-RELATED"/>
    <property type="match status" value="1"/>
</dbReference>
<dbReference type="InterPro" id="IPR029063">
    <property type="entry name" value="SAM-dependent_MTases_sf"/>
</dbReference>
<protein>
    <submittedName>
        <fullName evidence="6">Ribosomal RNA small subunit methyltransferase B</fullName>
        <ecNumber evidence="6">2.1.1.176</ecNumber>
    </submittedName>
</protein>
<dbReference type="PROSITE" id="PS51686">
    <property type="entry name" value="SAM_MT_RSMB_NOP"/>
    <property type="match status" value="1"/>
</dbReference>
<dbReference type="AlphaFoldDB" id="A0A645AQ18"/>
<evidence type="ECO:0000256" key="3">
    <source>
        <dbReference type="ARBA" id="ARBA00022691"/>
    </source>
</evidence>
<dbReference type="Gene3D" id="3.40.50.150">
    <property type="entry name" value="Vaccinia Virus protein VP39"/>
    <property type="match status" value="1"/>
</dbReference>
<keyword evidence="1 6" id="KW-0489">Methyltransferase</keyword>
<keyword evidence="2 6" id="KW-0808">Transferase</keyword>
<reference evidence="6" key="1">
    <citation type="submission" date="2019-08" db="EMBL/GenBank/DDBJ databases">
        <authorList>
            <person name="Kucharzyk K."/>
            <person name="Murdoch R.W."/>
            <person name="Higgins S."/>
            <person name="Loffler F."/>
        </authorList>
    </citation>
    <scope>NUCLEOTIDE SEQUENCE</scope>
</reference>
<dbReference type="EMBL" id="VSSQ01015162">
    <property type="protein sequence ID" value="MPM55200.1"/>
    <property type="molecule type" value="Genomic_DNA"/>
</dbReference>
<gene>
    <name evidence="6" type="primary">rsmB_15</name>
    <name evidence="6" type="ORF">SDC9_101993</name>
</gene>
<dbReference type="GO" id="GO:0001510">
    <property type="term" value="P:RNA methylation"/>
    <property type="evidence" value="ECO:0007669"/>
    <property type="project" value="InterPro"/>
</dbReference>
<organism evidence="6">
    <name type="scientific">bioreactor metagenome</name>
    <dbReference type="NCBI Taxonomy" id="1076179"/>
    <lineage>
        <taxon>unclassified sequences</taxon>
        <taxon>metagenomes</taxon>
        <taxon>ecological metagenomes</taxon>
    </lineage>
</organism>
<evidence type="ECO:0000256" key="4">
    <source>
        <dbReference type="ARBA" id="ARBA00022884"/>
    </source>
</evidence>
<evidence type="ECO:0000256" key="1">
    <source>
        <dbReference type="ARBA" id="ARBA00022603"/>
    </source>
</evidence>
<dbReference type="InterPro" id="IPR049560">
    <property type="entry name" value="MeTrfase_RsmB-F_NOP2_cat"/>
</dbReference>